<dbReference type="Gene3D" id="2.115.10.20">
    <property type="entry name" value="Glycosyl hydrolase domain, family 43"/>
    <property type="match status" value="1"/>
</dbReference>
<dbReference type="PANTHER" id="PTHR43101">
    <property type="entry name" value="BETA-FRUCTOSIDASE"/>
    <property type="match status" value="1"/>
</dbReference>
<evidence type="ECO:0000256" key="4">
    <source>
        <dbReference type="ARBA" id="ARBA00023295"/>
    </source>
</evidence>
<protein>
    <recommendedName>
        <fullName evidence="2">beta-fructofuranosidase</fullName>
        <ecNumber evidence="2">3.2.1.26</ecNumber>
    </recommendedName>
</protein>
<dbReference type="InterPro" id="IPR018053">
    <property type="entry name" value="Glyco_hydro_32_AS"/>
</dbReference>
<evidence type="ECO:0000256" key="5">
    <source>
        <dbReference type="RuleBase" id="RU362110"/>
    </source>
</evidence>
<dbReference type="InterPro" id="IPR013320">
    <property type="entry name" value="ConA-like_dom_sf"/>
</dbReference>
<name>A0A0K1P798_9MOLU</name>
<accession>A0A0K1P798</accession>
<comment type="similarity">
    <text evidence="1 5">Belongs to the glycosyl hydrolase 32 family.</text>
</comment>
<dbReference type="Gene3D" id="2.60.120.560">
    <property type="entry name" value="Exo-inulinase, domain 1"/>
    <property type="match status" value="1"/>
</dbReference>
<organism evidence="8 9">
    <name type="scientific">Spiroplasma turonicum</name>
    <dbReference type="NCBI Taxonomy" id="216946"/>
    <lineage>
        <taxon>Bacteria</taxon>
        <taxon>Bacillati</taxon>
        <taxon>Mycoplasmatota</taxon>
        <taxon>Mollicutes</taxon>
        <taxon>Entomoplasmatales</taxon>
        <taxon>Spiroplasmataceae</taxon>
        <taxon>Spiroplasma</taxon>
    </lineage>
</organism>
<dbReference type="EMBL" id="CP012328">
    <property type="protein sequence ID" value="AKU79767.1"/>
    <property type="molecule type" value="Genomic_DNA"/>
</dbReference>
<dbReference type="GO" id="GO:0004564">
    <property type="term" value="F:beta-fructofuranosidase activity"/>
    <property type="evidence" value="ECO:0007669"/>
    <property type="project" value="UniProtKB-EC"/>
</dbReference>
<dbReference type="AlphaFoldDB" id="A0A0K1P798"/>
<dbReference type="PANTHER" id="PTHR43101:SF1">
    <property type="entry name" value="BETA-FRUCTOSIDASE"/>
    <property type="match status" value="1"/>
</dbReference>
<dbReference type="InterPro" id="IPR023296">
    <property type="entry name" value="Glyco_hydro_beta-prop_sf"/>
</dbReference>
<feature type="domain" description="Glycosyl hydrolase family 32 C-terminal" evidence="7">
    <location>
        <begin position="371"/>
        <end position="468"/>
    </location>
</feature>
<dbReference type="InterPro" id="IPR013148">
    <property type="entry name" value="Glyco_hydro_32_N"/>
</dbReference>
<reference evidence="8 9" key="1">
    <citation type="journal article" date="2015" name="Genome Announc.">
        <title>Complete Genome Sequence of Spiroplasma turonicum Strain Tab4cT, a Parasite of a Horse Fly, Haematopota sp. (Diptera: Tabanidae).</title>
        <authorList>
            <person name="Davis R.E."/>
            <person name="Shao J."/>
            <person name="Zhao Y."/>
            <person name="Gasparich G.E."/>
            <person name="Gaynor B.J."/>
            <person name="Donofrio N."/>
        </authorList>
    </citation>
    <scope>NUCLEOTIDE SEQUENCE [LARGE SCALE GENOMIC DNA]</scope>
    <source>
        <strain evidence="8 9">Tab4c</strain>
    </source>
</reference>
<proteinExistence type="inferred from homology"/>
<keyword evidence="4 5" id="KW-0326">Glycosidase</keyword>
<evidence type="ECO:0000313" key="9">
    <source>
        <dbReference type="Proteomes" id="UP000067243"/>
    </source>
</evidence>
<dbReference type="STRING" id="216946.STURO_v1c05190"/>
<dbReference type="Pfam" id="PF00251">
    <property type="entry name" value="Glyco_hydro_32N"/>
    <property type="match status" value="1"/>
</dbReference>
<dbReference type="RefSeq" id="WP_075048359.1">
    <property type="nucleotide sequence ID" value="NZ_CP012328.1"/>
</dbReference>
<dbReference type="PROSITE" id="PS00609">
    <property type="entry name" value="GLYCOSYL_HYDROL_F32"/>
    <property type="match status" value="1"/>
</dbReference>
<dbReference type="SUPFAM" id="SSF75005">
    <property type="entry name" value="Arabinanase/levansucrase/invertase"/>
    <property type="match status" value="1"/>
</dbReference>
<dbReference type="EC" id="3.2.1.26" evidence="2"/>
<dbReference type="SMART" id="SM00640">
    <property type="entry name" value="Glyco_32"/>
    <property type="match status" value="1"/>
</dbReference>
<evidence type="ECO:0000256" key="1">
    <source>
        <dbReference type="ARBA" id="ARBA00009902"/>
    </source>
</evidence>
<dbReference type="PATRIC" id="fig|216946.3.peg.523"/>
<evidence type="ECO:0000256" key="2">
    <source>
        <dbReference type="ARBA" id="ARBA00012758"/>
    </source>
</evidence>
<dbReference type="KEGG" id="stur:STURON_00521"/>
<dbReference type="CDD" id="cd18623">
    <property type="entry name" value="GH32_ScrB-like"/>
    <property type="match status" value="1"/>
</dbReference>
<dbReference type="SUPFAM" id="SSF49899">
    <property type="entry name" value="Concanavalin A-like lectins/glucanases"/>
    <property type="match status" value="1"/>
</dbReference>
<keyword evidence="9" id="KW-1185">Reference proteome</keyword>
<dbReference type="OrthoDB" id="9759709at2"/>
<dbReference type="InterPro" id="IPR051214">
    <property type="entry name" value="GH32_Enzymes"/>
</dbReference>
<evidence type="ECO:0000256" key="3">
    <source>
        <dbReference type="ARBA" id="ARBA00022801"/>
    </source>
</evidence>
<evidence type="ECO:0000313" key="8">
    <source>
        <dbReference type="EMBL" id="AKU79767.1"/>
    </source>
</evidence>
<feature type="domain" description="Glycosyl hydrolase family 32 N-terminal" evidence="6">
    <location>
        <begin position="38"/>
        <end position="343"/>
    </location>
</feature>
<dbReference type="GO" id="GO:0005975">
    <property type="term" value="P:carbohydrate metabolic process"/>
    <property type="evidence" value="ECO:0007669"/>
    <property type="project" value="InterPro"/>
</dbReference>
<gene>
    <name evidence="8" type="ORF">STURON_00521</name>
</gene>
<evidence type="ECO:0000259" key="7">
    <source>
        <dbReference type="Pfam" id="PF08244"/>
    </source>
</evidence>
<dbReference type="InterPro" id="IPR013189">
    <property type="entry name" value="Glyco_hydro_32_C"/>
</dbReference>
<dbReference type="Pfam" id="PF08244">
    <property type="entry name" value="Glyco_hydro_32C"/>
    <property type="match status" value="1"/>
</dbReference>
<keyword evidence="3 5" id="KW-0378">Hydrolase</keyword>
<sequence length="484" mass="57463">MKRIKEIEWKKYNEIDKKYYEEANKLVESDRYYRPLYHIAPPNGLLNDPNGLLFKDGVHHIHYQWSPVTPYHGFKHWRYVTTKDFINYQDHGVSMIPDHEKEKYGSFSGSAYDFGDEVKIYWTGNMEDGKGEMTEEVQLVADFKNGNIINKKIAVEWDGNIFTPHARDPKIFEYNNKKYMVFGVRTKSDDLGGIALYEMIDYDKFKFKTVLKPSIKGNDYGYMWECPNLDFLNNQYLLVTSAEGYFNKDNKYELNSSRNVVYTILNKIDLDGTELNEKFAMKCADYGFDFYAPQTYRVNNKLVWYGWFGAVDVQYPTDEYSWHSMLTIPRELSIQNDILIQKPFEDFKNNILFNTKKQKSNSLNLEKAKHIKINLKDNLSFKIINDKNEYIEVKFTDDEIIMDRNNQTSKVDWDYENTRYAIRKIKNESQIIEIFIDSSSIELFADNYQTIFTSRFFVKDFNRVMFNNEIEFESSDIKPMILNK</sequence>
<dbReference type="InterPro" id="IPR001362">
    <property type="entry name" value="Glyco_hydro_32"/>
</dbReference>
<evidence type="ECO:0000259" key="6">
    <source>
        <dbReference type="Pfam" id="PF00251"/>
    </source>
</evidence>
<dbReference type="Proteomes" id="UP000067243">
    <property type="component" value="Chromosome"/>
</dbReference>